<comment type="caution">
    <text evidence="1">The sequence shown here is derived from an EMBL/GenBank/DDBJ whole genome shotgun (WGS) entry which is preliminary data.</text>
</comment>
<keyword evidence="2" id="KW-1185">Reference proteome</keyword>
<gene>
    <name evidence="1" type="ORF">GCM10023226_40810</name>
</gene>
<accession>A0ABP8X3H2</accession>
<name>A0ABP8X3H2_9ACTN</name>
<dbReference type="EMBL" id="BAABIM010000005">
    <property type="protein sequence ID" value="GAA4698132.1"/>
    <property type="molecule type" value="Genomic_DNA"/>
</dbReference>
<organism evidence="1 2">
    <name type="scientific">Nocardioides nanhaiensis</name>
    <dbReference type="NCBI Taxonomy" id="1476871"/>
    <lineage>
        <taxon>Bacteria</taxon>
        <taxon>Bacillati</taxon>
        <taxon>Actinomycetota</taxon>
        <taxon>Actinomycetes</taxon>
        <taxon>Propionibacteriales</taxon>
        <taxon>Nocardioidaceae</taxon>
        <taxon>Nocardioides</taxon>
    </lineage>
</organism>
<reference evidence="2" key="1">
    <citation type="journal article" date="2019" name="Int. J. Syst. Evol. Microbiol.">
        <title>The Global Catalogue of Microorganisms (GCM) 10K type strain sequencing project: providing services to taxonomists for standard genome sequencing and annotation.</title>
        <authorList>
            <consortium name="The Broad Institute Genomics Platform"/>
            <consortium name="The Broad Institute Genome Sequencing Center for Infectious Disease"/>
            <person name="Wu L."/>
            <person name="Ma J."/>
        </authorList>
    </citation>
    <scope>NUCLEOTIDE SEQUENCE [LARGE SCALE GENOMIC DNA]</scope>
    <source>
        <strain evidence="2">JCM 18127</strain>
    </source>
</reference>
<sequence>MTQVEAAPTCVVSEDTIRRAKNRGDLSAKKLSRDRHGNGVGKELYRVRDFEAWLESPPPA</sequence>
<evidence type="ECO:0008006" key="3">
    <source>
        <dbReference type="Google" id="ProtNLM"/>
    </source>
</evidence>
<proteinExistence type="predicted"/>
<dbReference type="Proteomes" id="UP001500621">
    <property type="component" value="Unassembled WGS sequence"/>
</dbReference>
<evidence type="ECO:0000313" key="2">
    <source>
        <dbReference type="Proteomes" id="UP001500621"/>
    </source>
</evidence>
<evidence type="ECO:0000313" key="1">
    <source>
        <dbReference type="EMBL" id="GAA4698132.1"/>
    </source>
</evidence>
<protein>
    <recommendedName>
        <fullName evidence="3">DNA-binding protein</fullName>
    </recommendedName>
</protein>